<dbReference type="RefSeq" id="WP_344239487.1">
    <property type="nucleotide sequence ID" value="NZ_BAAAPH010000026.1"/>
</dbReference>
<organism evidence="2 3">
    <name type="scientific">Kribbella hippodromi</name>
    <dbReference type="NCBI Taxonomy" id="434347"/>
    <lineage>
        <taxon>Bacteria</taxon>
        <taxon>Bacillati</taxon>
        <taxon>Actinomycetota</taxon>
        <taxon>Actinomycetes</taxon>
        <taxon>Propionibacteriales</taxon>
        <taxon>Kribbellaceae</taxon>
        <taxon>Kribbella</taxon>
    </lineage>
</organism>
<comment type="caution">
    <text evidence="2">The sequence shown here is derived from an EMBL/GenBank/DDBJ whole genome shotgun (WGS) entry which is preliminary data.</text>
</comment>
<gene>
    <name evidence="2" type="ORF">GCM10009804_63630</name>
</gene>
<feature type="region of interest" description="Disordered" evidence="1">
    <location>
        <begin position="85"/>
        <end position="159"/>
    </location>
</feature>
<accession>A0ABN2EAW9</accession>
<dbReference type="Proteomes" id="UP001501705">
    <property type="component" value="Unassembled WGS sequence"/>
</dbReference>
<reference evidence="2 3" key="1">
    <citation type="journal article" date="2019" name="Int. J. Syst. Evol. Microbiol.">
        <title>The Global Catalogue of Microorganisms (GCM) 10K type strain sequencing project: providing services to taxonomists for standard genome sequencing and annotation.</title>
        <authorList>
            <consortium name="The Broad Institute Genomics Platform"/>
            <consortium name="The Broad Institute Genome Sequencing Center for Infectious Disease"/>
            <person name="Wu L."/>
            <person name="Ma J."/>
        </authorList>
    </citation>
    <scope>NUCLEOTIDE SEQUENCE [LARGE SCALE GENOMIC DNA]</scope>
    <source>
        <strain evidence="2 3">JCM 15572</strain>
    </source>
</reference>
<sequence>MTVNGEITNPPEIDAGLAAAALAVFAHRHEVVHLLYAATDEPDALARIGGLLRVDEATIARVLDQPLRWMLPQFRSELETIAAMPAPPTAGTAPATAPATERATAPATTSSTAQPASPGTALDETATPTSTPAPAAMPAQPAGAADAADNLESATARTS</sequence>
<proteinExistence type="predicted"/>
<evidence type="ECO:0000256" key="1">
    <source>
        <dbReference type="SAM" id="MobiDB-lite"/>
    </source>
</evidence>
<dbReference type="EMBL" id="BAAAPH010000026">
    <property type="protein sequence ID" value="GAA1598388.1"/>
    <property type="molecule type" value="Genomic_DNA"/>
</dbReference>
<protein>
    <submittedName>
        <fullName evidence="2">Uncharacterized protein</fullName>
    </submittedName>
</protein>
<name>A0ABN2EAW9_9ACTN</name>
<keyword evidence="3" id="KW-1185">Reference proteome</keyword>
<evidence type="ECO:0000313" key="3">
    <source>
        <dbReference type="Proteomes" id="UP001501705"/>
    </source>
</evidence>
<evidence type="ECO:0000313" key="2">
    <source>
        <dbReference type="EMBL" id="GAA1598388.1"/>
    </source>
</evidence>